<reference evidence="1 2" key="1">
    <citation type="journal article" date="2012" name="PLoS Pathog.">
        <title>Diverse lifestyles and strategies of plant pathogenesis encoded in the genomes of eighteen Dothideomycetes fungi.</title>
        <authorList>
            <person name="Ohm R.A."/>
            <person name="Feau N."/>
            <person name="Henrissat B."/>
            <person name="Schoch C.L."/>
            <person name="Horwitz B.A."/>
            <person name="Barry K.W."/>
            <person name="Condon B.J."/>
            <person name="Copeland A.C."/>
            <person name="Dhillon B."/>
            <person name="Glaser F."/>
            <person name="Hesse C.N."/>
            <person name="Kosti I."/>
            <person name="LaButti K."/>
            <person name="Lindquist E.A."/>
            <person name="Lucas S."/>
            <person name="Salamov A.A."/>
            <person name="Bradshaw R.E."/>
            <person name="Ciuffetti L."/>
            <person name="Hamelin R.C."/>
            <person name="Kema G.H.J."/>
            <person name="Lawrence C."/>
            <person name="Scott J.A."/>
            <person name="Spatafora J.W."/>
            <person name="Turgeon B.G."/>
            <person name="de Wit P.J.G.M."/>
            <person name="Zhong S."/>
            <person name="Goodwin S.B."/>
            <person name="Grigoriev I.V."/>
        </authorList>
    </citation>
    <scope>NUCLEOTIDE SEQUENCE [LARGE SCALE GENOMIC DNA]</scope>
    <source>
        <strain evidence="2">28A</strain>
    </source>
</reference>
<protein>
    <submittedName>
        <fullName evidence="1">Uncharacterized protein</fullName>
    </submittedName>
</protein>
<reference evidence="1 2" key="2">
    <citation type="journal article" date="2013" name="PLoS Genet.">
        <title>Comparative genome structure, secondary metabolite, and effector coding capacity across Cochliobolus pathogens.</title>
        <authorList>
            <person name="Condon B.J."/>
            <person name="Leng Y."/>
            <person name="Wu D."/>
            <person name="Bushley K.E."/>
            <person name="Ohm R.A."/>
            <person name="Otillar R."/>
            <person name="Martin J."/>
            <person name="Schackwitz W."/>
            <person name="Grimwood J."/>
            <person name="MohdZainudin N."/>
            <person name="Xue C."/>
            <person name="Wang R."/>
            <person name="Manning V.A."/>
            <person name="Dhillon B."/>
            <person name="Tu Z.J."/>
            <person name="Steffenson B.J."/>
            <person name="Salamov A."/>
            <person name="Sun H."/>
            <person name="Lowry S."/>
            <person name="LaButti K."/>
            <person name="Han J."/>
            <person name="Copeland A."/>
            <person name="Lindquist E."/>
            <person name="Barry K."/>
            <person name="Schmutz J."/>
            <person name="Baker S.E."/>
            <person name="Ciuffetti L.M."/>
            <person name="Grigoriev I.V."/>
            <person name="Zhong S."/>
            <person name="Turgeon B.G."/>
        </authorList>
    </citation>
    <scope>NUCLEOTIDE SEQUENCE [LARGE SCALE GENOMIC DNA]</scope>
    <source>
        <strain evidence="2">28A</strain>
    </source>
</reference>
<proteinExistence type="predicted"/>
<dbReference type="AlphaFoldDB" id="R0INC5"/>
<dbReference type="Proteomes" id="UP000016935">
    <property type="component" value="Unassembled WGS sequence"/>
</dbReference>
<accession>R0INC5</accession>
<sequence length="74" mass="8820">MCMYEYRPVGRWVMCIRKLYRRFPISSFTRPTRSTLSLGCFPIDLREEYGKAKSCSRNIASCRRINVRSRYTAN</sequence>
<gene>
    <name evidence="1" type="ORF">SETTUDRAFT_169363</name>
</gene>
<evidence type="ECO:0000313" key="2">
    <source>
        <dbReference type="Proteomes" id="UP000016935"/>
    </source>
</evidence>
<evidence type="ECO:0000313" key="1">
    <source>
        <dbReference type="EMBL" id="EOA86276.1"/>
    </source>
</evidence>
<dbReference type="GeneID" id="19400879"/>
<dbReference type="HOGENOM" id="CLU_2689376_0_0_1"/>
<dbReference type="RefSeq" id="XP_008026249.1">
    <property type="nucleotide sequence ID" value="XM_008028058.1"/>
</dbReference>
<name>R0INC5_EXST2</name>
<organism evidence="1 2">
    <name type="scientific">Exserohilum turcicum (strain 28A)</name>
    <name type="common">Northern leaf blight fungus</name>
    <name type="synonym">Setosphaeria turcica</name>
    <dbReference type="NCBI Taxonomy" id="671987"/>
    <lineage>
        <taxon>Eukaryota</taxon>
        <taxon>Fungi</taxon>
        <taxon>Dikarya</taxon>
        <taxon>Ascomycota</taxon>
        <taxon>Pezizomycotina</taxon>
        <taxon>Dothideomycetes</taxon>
        <taxon>Pleosporomycetidae</taxon>
        <taxon>Pleosporales</taxon>
        <taxon>Pleosporineae</taxon>
        <taxon>Pleosporaceae</taxon>
        <taxon>Exserohilum</taxon>
    </lineage>
</organism>
<dbReference type="EMBL" id="KB908604">
    <property type="protein sequence ID" value="EOA86276.1"/>
    <property type="molecule type" value="Genomic_DNA"/>
</dbReference>
<keyword evidence="2" id="KW-1185">Reference proteome</keyword>